<dbReference type="Proteomes" id="UP000218023">
    <property type="component" value="Unassembled WGS sequence"/>
</dbReference>
<dbReference type="AlphaFoldDB" id="A0A2A2GFL5"/>
<reference evidence="1 2" key="1">
    <citation type="submission" date="2017-09" db="EMBL/GenBank/DDBJ databases">
        <title>Paracoccus alkalisoli sp. nov., isolated from saline alkaline soil.</title>
        <authorList>
            <person name="Dong X."/>
            <person name="Zhang G."/>
        </authorList>
    </citation>
    <scope>NUCLEOTIDE SEQUENCE [LARGE SCALE GENOMIC DNA]</scope>
    <source>
        <strain evidence="1 2">WN007</strain>
    </source>
</reference>
<accession>A0A2A2GFL5</accession>
<name>A0A2A2GFL5_9RHOB</name>
<organism evidence="1 2">
    <name type="scientific">Paracoccus salipaludis</name>
    <dbReference type="NCBI Taxonomy" id="2032623"/>
    <lineage>
        <taxon>Bacteria</taxon>
        <taxon>Pseudomonadati</taxon>
        <taxon>Pseudomonadota</taxon>
        <taxon>Alphaproteobacteria</taxon>
        <taxon>Rhodobacterales</taxon>
        <taxon>Paracoccaceae</taxon>
        <taxon>Paracoccus</taxon>
    </lineage>
</organism>
<dbReference type="OrthoDB" id="7687262at2"/>
<evidence type="ECO:0000313" key="1">
    <source>
        <dbReference type="EMBL" id="PAU96291.1"/>
    </source>
</evidence>
<evidence type="ECO:0000313" key="2">
    <source>
        <dbReference type="Proteomes" id="UP000218023"/>
    </source>
</evidence>
<dbReference type="RefSeq" id="WP_095641012.1">
    <property type="nucleotide sequence ID" value="NZ_NSJZ01000016.1"/>
</dbReference>
<gene>
    <name evidence="1" type="ORF">CK240_14280</name>
</gene>
<dbReference type="EMBL" id="NSJZ01000016">
    <property type="protein sequence ID" value="PAU96291.1"/>
    <property type="molecule type" value="Genomic_DNA"/>
</dbReference>
<protein>
    <submittedName>
        <fullName evidence="1">Propanediol utilization protein</fullName>
    </submittedName>
</protein>
<comment type="caution">
    <text evidence="1">The sequence shown here is derived from an EMBL/GenBank/DDBJ whole genome shotgun (WGS) entry which is preliminary data.</text>
</comment>
<keyword evidence="2" id="KW-1185">Reference proteome</keyword>
<sequence length="257" mass="26631">MKSVRVHGHFGEYLQGRLGPDGPLCLITVPCRGTGLTARLCSGDRQGACPPERFLRSLGLAGSREIVVCPMSPPGAGTGISTAALIAAARLHGWEGPPGSLMAACVAHEGASDPLAFPRPERLLWASREGRILRRMPALPPHDIVGGYFGPPCATDPGDLAFPDVSDLARSWAAARKLHAFAELASESARRCLQWRGPAGDPTEDLARSLGALGHVIAHTGSARGLIFAKGEVPPAAASALSAAGLTGVLQFGSDDL</sequence>
<proteinExistence type="predicted"/>